<dbReference type="AlphaFoldDB" id="A0A231H7W2"/>
<gene>
    <name evidence="1" type="ORF">B7C42_02981</name>
</gene>
<dbReference type="EMBL" id="NGAF01000005">
    <property type="protein sequence ID" value="OXR45024.1"/>
    <property type="molecule type" value="Genomic_DNA"/>
</dbReference>
<dbReference type="EC" id="1.-.-.-" evidence="1"/>
<sequence length="234" mass="24836">MPHLAVFGAGPALGLSAALRFGRAGYSVTMIARNPETLERLRARLAAEEIEVDVLLADLSDDARVDRVLAELQVAHGLPDVVVYSPGDVSRLPVDALSLDADILRSWLPINLTTPVRIMHALLPAMAARGSGAVLIAQGGSVREPQAALASSSVPQSALLNYLHSIDQQVRPSGVRVGALLITRLIENSAAQELFDSGRFATVEPGDIQRVHPDALAEDLFAMATTDVEVERAA</sequence>
<dbReference type="Gene3D" id="3.40.50.720">
    <property type="entry name" value="NAD(P)-binding Rossmann-like Domain"/>
    <property type="match status" value="1"/>
</dbReference>
<dbReference type="SUPFAM" id="SSF51735">
    <property type="entry name" value="NAD(P)-binding Rossmann-fold domains"/>
    <property type="match status" value="1"/>
</dbReference>
<keyword evidence="1" id="KW-0560">Oxidoreductase</keyword>
<comment type="caution">
    <text evidence="1">The sequence shown here is derived from an EMBL/GenBank/DDBJ whole genome shotgun (WGS) entry which is preliminary data.</text>
</comment>
<proteinExistence type="predicted"/>
<dbReference type="GO" id="GO:0016491">
    <property type="term" value="F:oxidoreductase activity"/>
    <property type="evidence" value="ECO:0007669"/>
    <property type="project" value="UniProtKB-KW"/>
</dbReference>
<keyword evidence="2" id="KW-1185">Reference proteome</keyword>
<dbReference type="InterPro" id="IPR036291">
    <property type="entry name" value="NAD(P)-bd_dom_sf"/>
</dbReference>
<dbReference type="RefSeq" id="WP_094025597.1">
    <property type="nucleotide sequence ID" value="NZ_NGAF01000005.1"/>
</dbReference>
<name>A0A231H7W2_9NOCA</name>
<dbReference type="InterPro" id="IPR002347">
    <property type="entry name" value="SDR_fam"/>
</dbReference>
<dbReference type="Proteomes" id="UP000215506">
    <property type="component" value="Unassembled WGS sequence"/>
</dbReference>
<protein>
    <submittedName>
        <fullName evidence="1">Putative oxidoreductase</fullName>
        <ecNumber evidence="1">1.-.-.-</ecNumber>
    </submittedName>
</protein>
<accession>A0A231H7W2</accession>
<evidence type="ECO:0000313" key="1">
    <source>
        <dbReference type="EMBL" id="OXR45024.1"/>
    </source>
</evidence>
<dbReference type="PANTHER" id="PTHR43431">
    <property type="entry name" value="OXIDOREDUCTASE, SHORT CHAIN DEHYDROGENASE/REDUCTASE FAMILY (AFU_ORTHOLOGUE AFUA_5G14000)"/>
    <property type="match status" value="1"/>
</dbReference>
<evidence type="ECO:0000313" key="2">
    <source>
        <dbReference type="Proteomes" id="UP000215506"/>
    </source>
</evidence>
<dbReference type="PANTHER" id="PTHR43431:SF7">
    <property type="entry name" value="OXIDOREDUCTASE, SHORT CHAIN DEHYDROGENASE_REDUCTASE FAMILY (AFU_ORTHOLOGUE AFUA_5G14000)"/>
    <property type="match status" value="1"/>
</dbReference>
<reference evidence="1 2" key="1">
    <citation type="submission" date="2017-07" db="EMBL/GenBank/DDBJ databases">
        <title>First draft Genome Sequence of Nocardia cerradoensis isolated from human infection.</title>
        <authorList>
            <person name="Carrasco G."/>
        </authorList>
    </citation>
    <scope>NUCLEOTIDE SEQUENCE [LARGE SCALE GENOMIC DNA]</scope>
    <source>
        <strain evidence="1 2">CNM20130759</strain>
    </source>
</reference>
<dbReference type="Pfam" id="PF00106">
    <property type="entry name" value="adh_short"/>
    <property type="match status" value="1"/>
</dbReference>
<organism evidence="1 2">
    <name type="scientific">Nocardia cerradoensis</name>
    <dbReference type="NCBI Taxonomy" id="85688"/>
    <lineage>
        <taxon>Bacteria</taxon>
        <taxon>Bacillati</taxon>
        <taxon>Actinomycetota</taxon>
        <taxon>Actinomycetes</taxon>
        <taxon>Mycobacteriales</taxon>
        <taxon>Nocardiaceae</taxon>
        <taxon>Nocardia</taxon>
    </lineage>
</organism>